<keyword evidence="2" id="KW-1185">Reference proteome</keyword>
<name>A0A9Q3DUL5_9BASI</name>
<dbReference type="AlphaFoldDB" id="A0A9Q3DUL5"/>
<dbReference type="Proteomes" id="UP000765509">
    <property type="component" value="Unassembled WGS sequence"/>
</dbReference>
<evidence type="ECO:0000313" key="1">
    <source>
        <dbReference type="EMBL" id="MBW0509614.1"/>
    </source>
</evidence>
<dbReference type="OrthoDB" id="8067401at2759"/>
<sequence>MLIWQIAIQEYSGNMTIVHKAGKIYNNAYGLSRWALANTPDNPAYVPLDTKPQIPIEGINITDIGTKLFEEVRESYRKDKNFHILKSLLDKYFKNTALVNSLDEIWKTSYYEGKFNLFYGIIY</sequence>
<gene>
    <name evidence="1" type="ORF">O181_049329</name>
</gene>
<proteinExistence type="predicted"/>
<reference evidence="1" key="1">
    <citation type="submission" date="2021-03" db="EMBL/GenBank/DDBJ databases">
        <title>Draft genome sequence of rust myrtle Austropuccinia psidii MF-1, a brazilian biotype.</title>
        <authorList>
            <person name="Quecine M.C."/>
            <person name="Pachon D.M.R."/>
            <person name="Bonatelli M.L."/>
            <person name="Correr F.H."/>
            <person name="Franceschini L.M."/>
            <person name="Leite T.F."/>
            <person name="Margarido G.R.A."/>
            <person name="Almeida C.A."/>
            <person name="Ferrarezi J.A."/>
            <person name="Labate C.A."/>
        </authorList>
    </citation>
    <scope>NUCLEOTIDE SEQUENCE</scope>
    <source>
        <strain evidence="1">MF-1</strain>
    </source>
</reference>
<protein>
    <submittedName>
        <fullName evidence="1">Uncharacterized protein</fullName>
    </submittedName>
</protein>
<dbReference type="EMBL" id="AVOT02021040">
    <property type="protein sequence ID" value="MBW0509614.1"/>
    <property type="molecule type" value="Genomic_DNA"/>
</dbReference>
<organism evidence="1 2">
    <name type="scientific">Austropuccinia psidii MF-1</name>
    <dbReference type="NCBI Taxonomy" id="1389203"/>
    <lineage>
        <taxon>Eukaryota</taxon>
        <taxon>Fungi</taxon>
        <taxon>Dikarya</taxon>
        <taxon>Basidiomycota</taxon>
        <taxon>Pucciniomycotina</taxon>
        <taxon>Pucciniomycetes</taxon>
        <taxon>Pucciniales</taxon>
        <taxon>Sphaerophragmiaceae</taxon>
        <taxon>Austropuccinia</taxon>
    </lineage>
</organism>
<accession>A0A9Q3DUL5</accession>
<evidence type="ECO:0000313" key="2">
    <source>
        <dbReference type="Proteomes" id="UP000765509"/>
    </source>
</evidence>
<comment type="caution">
    <text evidence="1">The sequence shown here is derived from an EMBL/GenBank/DDBJ whole genome shotgun (WGS) entry which is preliminary data.</text>
</comment>